<reference evidence="2" key="1">
    <citation type="submission" date="2020-11" db="EMBL/GenBank/DDBJ databases">
        <authorList>
            <person name="Tran Van P."/>
        </authorList>
    </citation>
    <scope>NUCLEOTIDE SEQUENCE</scope>
</reference>
<sequence length="242" mass="27951">VILGDRATKLLNKIVTDTPDKKYDTIVDIGCGTGVVTQMLAHRLMVDHIYGIDIDSGVIEFARDTHNESNIQYINQDISAEWHELAPGLRALEGRVSLVFSSACFQWIDNKRNAMKNIYRLLENGGKICADIMQIPDLFEGFPDMYEKFTGNLQNIPTKVQQMNVWSDLFQESNLKIISQEFILENHTIPEKAFKDHFMPMLMCLWAKYWIDYSKVRDEVQHLIYGQVVPNMPKFIDDKTDE</sequence>
<evidence type="ECO:0000313" key="2">
    <source>
        <dbReference type="EMBL" id="CAD7652980.1"/>
    </source>
</evidence>
<name>A0A7R9M3U6_9ACAR</name>
<evidence type="ECO:0000259" key="1">
    <source>
        <dbReference type="Pfam" id="PF08241"/>
    </source>
</evidence>
<accession>A0A7R9M3U6</accession>
<dbReference type="EMBL" id="OC920964">
    <property type="protein sequence ID" value="CAD7652980.1"/>
    <property type="molecule type" value="Genomic_DNA"/>
</dbReference>
<dbReference type="GO" id="GO:0008757">
    <property type="term" value="F:S-adenosylmethionine-dependent methyltransferase activity"/>
    <property type="evidence" value="ECO:0007669"/>
    <property type="project" value="InterPro"/>
</dbReference>
<dbReference type="Proteomes" id="UP000728032">
    <property type="component" value="Unassembled WGS sequence"/>
</dbReference>
<keyword evidence="3" id="KW-1185">Reference proteome</keyword>
<gene>
    <name evidence="2" type="ORF">ONB1V03_LOCUS9638</name>
</gene>
<dbReference type="OrthoDB" id="6483039at2759"/>
<dbReference type="Pfam" id="PF08241">
    <property type="entry name" value="Methyltransf_11"/>
    <property type="match status" value="1"/>
</dbReference>
<protein>
    <recommendedName>
        <fullName evidence="1">Methyltransferase type 11 domain-containing protein</fullName>
    </recommendedName>
</protein>
<feature type="non-terminal residue" evidence="2">
    <location>
        <position position="242"/>
    </location>
</feature>
<feature type="non-terminal residue" evidence="2">
    <location>
        <position position="1"/>
    </location>
</feature>
<proteinExistence type="predicted"/>
<dbReference type="PANTHER" id="PTHR43861:SF1">
    <property type="entry name" value="TRANS-ACONITATE 2-METHYLTRANSFERASE"/>
    <property type="match status" value="1"/>
</dbReference>
<dbReference type="CDD" id="cd02440">
    <property type="entry name" value="AdoMet_MTases"/>
    <property type="match status" value="1"/>
</dbReference>
<feature type="domain" description="Methyltransferase type 11" evidence="1">
    <location>
        <begin position="27"/>
        <end position="129"/>
    </location>
</feature>
<dbReference type="SUPFAM" id="SSF53335">
    <property type="entry name" value="S-adenosyl-L-methionine-dependent methyltransferases"/>
    <property type="match status" value="1"/>
</dbReference>
<dbReference type="EMBL" id="CAJPVJ010006139">
    <property type="protein sequence ID" value="CAG2170167.1"/>
    <property type="molecule type" value="Genomic_DNA"/>
</dbReference>
<dbReference type="InterPro" id="IPR013216">
    <property type="entry name" value="Methyltransf_11"/>
</dbReference>
<dbReference type="Gene3D" id="3.40.50.150">
    <property type="entry name" value="Vaccinia Virus protein VP39"/>
    <property type="match status" value="1"/>
</dbReference>
<evidence type="ECO:0000313" key="3">
    <source>
        <dbReference type="Proteomes" id="UP000728032"/>
    </source>
</evidence>
<dbReference type="PANTHER" id="PTHR43861">
    <property type="entry name" value="TRANS-ACONITATE 2-METHYLTRANSFERASE-RELATED"/>
    <property type="match status" value="1"/>
</dbReference>
<dbReference type="InterPro" id="IPR029063">
    <property type="entry name" value="SAM-dependent_MTases_sf"/>
</dbReference>
<dbReference type="AlphaFoldDB" id="A0A7R9M3U6"/>
<organism evidence="2">
    <name type="scientific">Oppiella nova</name>
    <dbReference type="NCBI Taxonomy" id="334625"/>
    <lineage>
        <taxon>Eukaryota</taxon>
        <taxon>Metazoa</taxon>
        <taxon>Ecdysozoa</taxon>
        <taxon>Arthropoda</taxon>
        <taxon>Chelicerata</taxon>
        <taxon>Arachnida</taxon>
        <taxon>Acari</taxon>
        <taxon>Acariformes</taxon>
        <taxon>Sarcoptiformes</taxon>
        <taxon>Oribatida</taxon>
        <taxon>Brachypylina</taxon>
        <taxon>Oppioidea</taxon>
        <taxon>Oppiidae</taxon>
        <taxon>Oppiella</taxon>
    </lineage>
</organism>